<feature type="transmembrane region" description="Helical" evidence="2">
    <location>
        <begin position="29"/>
        <end position="47"/>
    </location>
</feature>
<reference evidence="3 4" key="1">
    <citation type="submission" date="2022-02" db="EMBL/GenBank/DDBJ databases">
        <title>Genome sequence data of Kingella unionensis sp. nov. strain CICC 24913 (CCUG 75125).</title>
        <authorList>
            <person name="Xiao M."/>
        </authorList>
    </citation>
    <scope>NUCLEOTIDE SEQUENCE [LARGE SCALE GENOMIC DNA]</scope>
    <source>
        <strain evidence="3 4">CICC 24913</strain>
    </source>
</reference>
<accession>A0ABS9NPU9</accession>
<gene>
    <name evidence="3" type="ORF">MB824_10000</name>
</gene>
<keyword evidence="2" id="KW-0812">Transmembrane</keyword>
<evidence type="ECO:0000256" key="2">
    <source>
        <dbReference type="SAM" id="Phobius"/>
    </source>
</evidence>
<evidence type="ECO:0000313" key="4">
    <source>
        <dbReference type="Proteomes" id="UP001298424"/>
    </source>
</evidence>
<sequence length="81" mass="9473">MWHIVIIAYIFTTAMFAVAQPGIARKLIYLTFWTILPTWFFFWSAMIRHRNRQMKLQERLPQGGQPENAPPLPPQDGTAED</sequence>
<organism evidence="3 4">
    <name type="scientific">Kingella pumchi</name>
    <dbReference type="NCBI Taxonomy" id="2779506"/>
    <lineage>
        <taxon>Bacteria</taxon>
        <taxon>Pseudomonadati</taxon>
        <taxon>Pseudomonadota</taxon>
        <taxon>Betaproteobacteria</taxon>
        <taxon>Neisseriales</taxon>
        <taxon>Neisseriaceae</taxon>
        <taxon>Kingella</taxon>
    </lineage>
</organism>
<evidence type="ECO:0000256" key="1">
    <source>
        <dbReference type="SAM" id="MobiDB-lite"/>
    </source>
</evidence>
<feature type="region of interest" description="Disordered" evidence="1">
    <location>
        <begin position="56"/>
        <end position="81"/>
    </location>
</feature>
<keyword evidence="2" id="KW-0472">Membrane</keyword>
<keyword evidence="4" id="KW-1185">Reference proteome</keyword>
<proteinExistence type="predicted"/>
<dbReference type="Proteomes" id="UP001298424">
    <property type="component" value="Unassembled WGS sequence"/>
</dbReference>
<dbReference type="EMBL" id="JAKOOW010000036">
    <property type="protein sequence ID" value="MCG6504826.1"/>
    <property type="molecule type" value="Genomic_DNA"/>
</dbReference>
<name>A0ABS9NPU9_9NEIS</name>
<comment type="caution">
    <text evidence="3">The sequence shown here is derived from an EMBL/GenBank/DDBJ whole genome shotgun (WGS) entry which is preliminary data.</text>
</comment>
<dbReference type="RefSeq" id="WP_238748376.1">
    <property type="nucleotide sequence ID" value="NZ_JAKOOW010000036.1"/>
</dbReference>
<keyword evidence="2" id="KW-1133">Transmembrane helix</keyword>
<evidence type="ECO:0008006" key="5">
    <source>
        <dbReference type="Google" id="ProtNLM"/>
    </source>
</evidence>
<evidence type="ECO:0000313" key="3">
    <source>
        <dbReference type="EMBL" id="MCG6504826.1"/>
    </source>
</evidence>
<protein>
    <recommendedName>
        <fullName evidence="5">Integral membrane protein</fullName>
    </recommendedName>
</protein>